<dbReference type="AlphaFoldDB" id="A0A413RAM3"/>
<keyword evidence="6" id="KW-1185">Reference proteome</keyword>
<dbReference type="Proteomes" id="UP000286186">
    <property type="component" value="Unassembled WGS sequence"/>
</dbReference>
<organism evidence="3 6">
    <name type="scientific">Eubacterium ventriosum</name>
    <dbReference type="NCBI Taxonomy" id="39496"/>
    <lineage>
        <taxon>Bacteria</taxon>
        <taxon>Bacillati</taxon>
        <taxon>Bacillota</taxon>
        <taxon>Clostridia</taxon>
        <taxon>Eubacteriales</taxon>
        <taxon>Eubacteriaceae</taxon>
        <taxon>Eubacterium</taxon>
    </lineage>
</organism>
<evidence type="ECO:0000256" key="1">
    <source>
        <dbReference type="SAM" id="MobiDB-lite"/>
    </source>
</evidence>
<feature type="domain" description="M23ase beta-sheet core" evidence="2">
    <location>
        <begin position="174"/>
        <end position="270"/>
    </location>
</feature>
<gene>
    <name evidence="5" type="ORF">DW652_09740</name>
    <name evidence="4" type="ORF">DW918_05075</name>
    <name evidence="3" type="ORF">DW944_03965</name>
</gene>
<sequence>MVHTVIEVMRMDKKFIAAVAVCFVALVGVATGTYFLGQKSDENIVKLGKANITETTAADKNIEAAGNVVEKETQKETAMESETPKDREVEPGGYLTEETTKEKAVNNVVEENTQSNVSKKDYMYGLSSEAAAQIKTLKFNKNSKLIWPVEGSIIMPYDVKNTVYYATLDEYKTNPGIVIQSSKGTAIKAAADGVITKITQDDELGVVISQAVGNDYIVNYGQTINPEVKEGSFVEAGQTIAYVNQPTKYYSKEGDNIYFSVERNGKTKDPLNYIDYED</sequence>
<dbReference type="PANTHER" id="PTHR21666">
    <property type="entry name" value="PEPTIDASE-RELATED"/>
    <property type="match status" value="1"/>
</dbReference>
<dbReference type="Proteomes" id="UP000285740">
    <property type="component" value="Unassembled WGS sequence"/>
</dbReference>
<evidence type="ECO:0000259" key="2">
    <source>
        <dbReference type="Pfam" id="PF01551"/>
    </source>
</evidence>
<dbReference type="InterPro" id="IPR050570">
    <property type="entry name" value="Cell_wall_metabolism_enzyme"/>
</dbReference>
<protein>
    <submittedName>
        <fullName evidence="3">M23 family peptidase</fullName>
    </submittedName>
</protein>
<dbReference type="EMBL" id="QSFD01000003">
    <property type="protein sequence ID" value="RHA19506.1"/>
    <property type="molecule type" value="Genomic_DNA"/>
</dbReference>
<dbReference type="SUPFAM" id="SSF51261">
    <property type="entry name" value="Duplicated hybrid motif"/>
    <property type="match status" value="1"/>
</dbReference>
<dbReference type="GO" id="GO:0004222">
    <property type="term" value="F:metalloendopeptidase activity"/>
    <property type="evidence" value="ECO:0007669"/>
    <property type="project" value="TreeGrafter"/>
</dbReference>
<dbReference type="InterPro" id="IPR016047">
    <property type="entry name" value="M23ase_b-sheet_dom"/>
</dbReference>
<dbReference type="Pfam" id="PF01551">
    <property type="entry name" value="Peptidase_M23"/>
    <property type="match status" value="1"/>
</dbReference>
<dbReference type="PANTHER" id="PTHR21666:SF270">
    <property type="entry name" value="MUREIN HYDROLASE ACTIVATOR ENVC"/>
    <property type="match status" value="1"/>
</dbReference>
<dbReference type="CDD" id="cd12797">
    <property type="entry name" value="M23_peptidase"/>
    <property type="match status" value="1"/>
</dbReference>
<dbReference type="EMBL" id="QRHR01000010">
    <property type="protein sequence ID" value="RHF87858.1"/>
    <property type="molecule type" value="Genomic_DNA"/>
</dbReference>
<dbReference type="Gene3D" id="2.70.70.10">
    <property type="entry name" value="Glucose Permease (Domain IIA)"/>
    <property type="match status" value="1"/>
</dbReference>
<accession>A0A413RAM3</accession>
<evidence type="ECO:0000313" key="7">
    <source>
        <dbReference type="Proteomes" id="UP000285740"/>
    </source>
</evidence>
<feature type="region of interest" description="Disordered" evidence="1">
    <location>
        <begin position="72"/>
        <end position="91"/>
    </location>
</feature>
<evidence type="ECO:0000313" key="6">
    <source>
        <dbReference type="Proteomes" id="UP000284779"/>
    </source>
</evidence>
<name>A0A413RAM3_9FIRM</name>
<dbReference type="InterPro" id="IPR011055">
    <property type="entry name" value="Dup_hybrid_motif"/>
</dbReference>
<evidence type="ECO:0000313" key="4">
    <source>
        <dbReference type="EMBL" id="RHA80946.1"/>
    </source>
</evidence>
<reference evidence="6 7" key="1">
    <citation type="submission" date="2018-08" db="EMBL/GenBank/DDBJ databases">
        <title>A genome reference for cultivated species of the human gut microbiota.</title>
        <authorList>
            <person name="Zou Y."/>
            <person name="Xue W."/>
            <person name="Luo G."/>
        </authorList>
    </citation>
    <scope>NUCLEOTIDE SEQUENCE [LARGE SCALE GENOMIC DNA]</scope>
    <source>
        <strain evidence="5 8">AM23-22</strain>
        <strain evidence="4 7">AM42-30</strain>
        <strain evidence="3 6">AM44-11BH</strain>
    </source>
</reference>
<feature type="compositionally biased region" description="Basic and acidic residues" evidence="1">
    <location>
        <begin position="72"/>
        <end position="90"/>
    </location>
</feature>
<evidence type="ECO:0000313" key="8">
    <source>
        <dbReference type="Proteomes" id="UP000286186"/>
    </source>
</evidence>
<evidence type="ECO:0000313" key="3">
    <source>
        <dbReference type="EMBL" id="RHA19506.1"/>
    </source>
</evidence>
<proteinExistence type="predicted"/>
<dbReference type="Proteomes" id="UP000284779">
    <property type="component" value="Unassembled WGS sequence"/>
</dbReference>
<evidence type="ECO:0000313" key="5">
    <source>
        <dbReference type="EMBL" id="RHF87858.1"/>
    </source>
</evidence>
<comment type="caution">
    <text evidence="3">The sequence shown here is derived from an EMBL/GenBank/DDBJ whole genome shotgun (WGS) entry which is preliminary data.</text>
</comment>
<dbReference type="EMBL" id="QSFV01000011">
    <property type="protein sequence ID" value="RHA80946.1"/>
    <property type="molecule type" value="Genomic_DNA"/>
</dbReference>